<comment type="similarity">
    <text evidence="10 12">Belongs to the EPSP synthase family. MurA subfamily.</text>
</comment>
<dbReference type="Gene3D" id="3.65.10.10">
    <property type="entry name" value="Enolpyruvate transferase domain"/>
    <property type="match status" value="2"/>
</dbReference>
<feature type="binding site" evidence="12">
    <location>
        <position position="335"/>
    </location>
    <ligand>
        <name>UDP-N-acetyl-alpha-D-glucosamine</name>
        <dbReference type="ChEBI" id="CHEBI:57705"/>
    </ligand>
</feature>
<dbReference type="InterPro" id="IPR050068">
    <property type="entry name" value="MurA_subfamily"/>
</dbReference>
<accession>D3SML3</accession>
<evidence type="ECO:0000256" key="9">
    <source>
        <dbReference type="ARBA" id="ARBA00023316"/>
    </source>
</evidence>
<keyword evidence="12" id="KW-0670">Pyruvate</keyword>
<dbReference type="PANTHER" id="PTHR43783">
    <property type="entry name" value="UDP-N-ACETYLGLUCOSAMINE 1-CARBOXYVINYLTRANSFERASE"/>
    <property type="match status" value="1"/>
</dbReference>
<feature type="modified residue" description="2-(S-cysteinyl)pyruvic acid O-phosphothioketal" evidence="12">
    <location>
        <position position="124"/>
    </location>
</feature>
<dbReference type="eggNOG" id="COG0766">
    <property type="taxonomic scope" value="Bacteria"/>
</dbReference>
<evidence type="ECO:0000256" key="11">
    <source>
        <dbReference type="ARBA" id="ARBA00047527"/>
    </source>
</evidence>
<dbReference type="PANTHER" id="PTHR43783:SF1">
    <property type="entry name" value="UDP-N-ACETYLGLUCOSAMINE 1-CARBOXYVINYLTRANSFERASE"/>
    <property type="match status" value="1"/>
</dbReference>
<name>D3SML3_THEAH</name>
<evidence type="ECO:0000256" key="6">
    <source>
        <dbReference type="ARBA" id="ARBA00022960"/>
    </source>
</evidence>
<organism evidence="14 15">
    <name type="scientific">Thermocrinis albus (strain DSM 14484 / JCM 11386 / HI 11/12)</name>
    <dbReference type="NCBI Taxonomy" id="638303"/>
    <lineage>
        <taxon>Bacteria</taxon>
        <taxon>Pseudomonadati</taxon>
        <taxon>Aquificota</taxon>
        <taxon>Aquificia</taxon>
        <taxon>Aquificales</taxon>
        <taxon>Aquificaceae</taxon>
        <taxon>Thermocrinis</taxon>
    </lineage>
</organism>
<evidence type="ECO:0000256" key="5">
    <source>
        <dbReference type="ARBA" id="ARBA00022679"/>
    </source>
</evidence>
<evidence type="ECO:0000256" key="7">
    <source>
        <dbReference type="ARBA" id="ARBA00022984"/>
    </source>
</evidence>
<dbReference type="Pfam" id="PF00275">
    <property type="entry name" value="EPSP_synthase"/>
    <property type="match status" value="1"/>
</dbReference>
<feature type="domain" description="Enolpyruvate transferase" evidence="13">
    <location>
        <begin position="15"/>
        <end position="414"/>
    </location>
</feature>
<dbReference type="OrthoDB" id="9803760at2"/>
<evidence type="ECO:0000259" key="13">
    <source>
        <dbReference type="Pfam" id="PF00275"/>
    </source>
</evidence>
<sequence length="427" mass="46714">MRDITSYVSDIFLIEGGKTLRGTVHVSGSKNASLPILMATLLTEEKCVIKRVPDLLDVRTTLELLTQLGADAEYENGTVTACASRSLQHITPDHLVRRMRASILVMGPLLARCGRAVVGMPGGCSIGVRAIDQHLKLFEKAGARVSIRHGYIHMEIDKINPVEYTFEVITVTGTENALMLLSKCERRSVLRNIALEPEVMDLVEVLRKMGASIEIDGRTAIIQGSDSLSGFEHTVIPDRIEAGTFMVGAVMTFGDVLLKDVRVDHLGAIMEKLKEAGATVEVINPTEVRVSMRKDRIAPLEISTAEYPGFPTDMQAQFMAMCSIADGTSYITENIFENRFQHVAELQRMGASIKVRGRTATVVGVDKLSGAEVYSTDLRASACLVLAGLVAEGTTVVRDIYHLDRGYEKLEEKLKSLGASVVRVPQR</sequence>
<evidence type="ECO:0000256" key="12">
    <source>
        <dbReference type="HAMAP-Rule" id="MF_00111"/>
    </source>
</evidence>
<evidence type="ECO:0000256" key="10">
    <source>
        <dbReference type="ARBA" id="ARBA00038367"/>
    </source>
</evidence>
<feature type="binding site" evidence="12">
    <location>
        <position position="100"/>
    </location>
    <ligand>
        <name>UDP-N-acetyl-alpha-D-glucosamine</name>
        <dbReference type="ChEBI" id="CHEBI:57705"/>
    </ligand>
</feature>
<dbReference type="InterPro" id="IPR001986">
    <property type="entry name" value="Enolpyruvate_Tfrase_dom"/>
</dbReference>
<keyword evidence="8 12" id="KW-0131">Cell cycle</keyword>
<evidence type="ECO:0000256" key="1">
    <source>
        <dbReference type="ARBA" id="ARBA00004496"/>
    </source>
</evidence>
<keyword evidence="4 12" id="KW-0132">Cell division</keyword>
<dbReference type="EC" id="2.5.1.7" evidence="12"/>
<dbReference type="HOGENOM" id="CLU_027387_0_0_0"/>
<comment type="caution">
    <text evidence="12">Lacks conserved residue(s) required for the propagation of feature annotation.</text>
</comment>
<dbReference type="HAMAP" id="MF_00111">
    <property type="entry name" value="MurA"/>
    <property type="match status" value="1"/>
</dbReference>
<proteinExistence type="inferred from homology"/>
<dbReference type="STRING" id="638303.Thal_1362"/>
<evidence type="ECO:0000256" key="3">
    <source>
        <dbReference type="ARBA" id="ARBA00022490"/>
    </source>
</evidence>
<comment type="subcellular location">
    <subcellularLocation>
        <location evidence="1 12">Cytoplasm</location>
    </subcellularLocation>
</comment>
<dbReference type="SUPFAM" id="SSF55205">
    <property type="entry name" value="EPT/RTPC-like"/>
    <property type="match status" value="1"/>
</dbReference>
<dbReference type="Proteomes" id="UP000002043">
    <property type="component" value="Chromosome"/>
</dbReference>
<dbReference type="EMBL" id="CP001931">
    <property type="protein sequence ID" value="ADC89993.1"/>
    <property type="molecule type" value="Genomic_DNA"/>
</dbReference>
<keyword evidence="5 12" id="KW-0808">Transferase</keyword>
<dbReference type="RefSeq" id="WP_012992399.1">
    <property type="nucleotide sequence ID" value="NC_013894.1"/>
</dbReference>
<dbReference type="GO" id="GO:0005737">
    <property type="term" value="C:cytoplasm"/>
    <property type="evidence" value="ECO:0007669"/>
    <property type="project" value="UniProtKB-SubCell"/>
</dbReference>
<feature type="active site" description="Proton donor" evidence="12">
    <location>
        <position position="124"/>
    </location>
</feature>
<comment type="pathway">
    <text evidence="2 12">Cell wall biogenesis; peptidoglycan biosynthesis.</text>
</comment>
<dbReference type="KEGG" id="tal:Thal_1362"/>
<keyword evidence="9 12" id="KW-0961">Cell wall biogenesis/degradation</keyword>
<dbReference type="GO" id="GO:0008360">
    <property type="term" value="P:regulation of cell shape"/>
    <property type="evidence" value="ECO:0007669"/>
    <property type="project" value="UniProtKB-KW"/>
</dbReference>
<dbReference type="InterPro" id="IPR036968">
    <property type="entry name" value="Enolpyruvate_Tfrase_sf"/>
</dbReference>
<comment type="catalytic activity">
    <reaction evidence="11 12">
        <text>phosphoenolpyruvate + UDP-N-acetyl-alpha-D-glucosamine = UDP-N-acetyl-3-O-(1-carboxyvinyl)-alpha-D-glucosamine + phosphate</text>
        <dbReference type="Rhea" id="RHEA:18681"/>
        <dbReference type="ChEBI" id="CHEBI:43474"/>
        <dbReference type="ChEBI" id="CHEBI:57705"/>
        <dbReference type="ChEBI" id="CHEBI:58702"/>
        <dbReference type="ChEBI" id="CHEBI:68483"/>
        <dbReference type="EC" id="2.5.1.7"/>
    </reaction>
</comment>
<dbReference type="GO" id="GO:0009252">
    <property type="term" value="P:peptidoglycan biosynthetic process"/>
    <property type="evidence" value="ECO:0007669"/>
    <property type="project" value="UniProtKB-UniRule"/>
</dbReference>
<dbReference type="InterPro" id="IPR005750">
    <property type="entry name" value="UDP_GlcNAc_COvinyl_MurA"/>
</dbReference>
<dbReference type="GO" id="GO:0008760">
    <property type="term" value="F:UDP-N-acetylglucosamine 1-carboxyvinyltransferase activity"/>
    <property type="evidence" value="ECO:0007669"/>
    <property type="project" value="UniProtKB-UniRule"/>
</dbReference>
<keyword evidence="7 12" id="KW-0573">Peptidoglycan synthesis</keyword>
<dbReference type="NCBIfam" id="TIGR01072">
    <property type="entry name" value="murA"/>
    <property type="match status" value="1"/>
</dbReference>
<evidence type="ECO:0000256" key="2">
    <source>
        <dbReference type="ARBA" id="ARBA00004752"/>
    </source>
</evidence>
<protein>
    <recommendedName>
        <fullName evidence="12">UDP-N-acetylglucosamine 1-carboxyvinyltransferase</fullName>
        <ecNumber evidence="12">2.5.1.7</ecNumber>
    </recommendedName>
    <alternativeName>
        <fullName evidence="12">Enoylpyruvate transferase</fullName>
    </alternativeName>
    <alternativeName>
        <fullName evidence="12">UDP-N-acetylglucosamine enolpyruvyl transferase</fullName>
        <shortName evidence="12">EPT</shortName>
    </alternativeName>
</protein>
<dbReference type="GO" id="GO:0071555">
    <property type="term" value="P:cell wall organization"/>
    <property type="evidence" value="ECO:0007669"/>
    <property type="project" value="UniProtKB-KW"/>
</dbReference>
<gene>
    <name evidence="12" type="primary">murA</name>
    <name evidence="14" type="ordered locus">Thal_1362</name>
</gene>
<comment type="function">
    <text evidence="12">Cell wall formation. Adds enolpyruvyl to UDP-N-acetylglucosamine.</text>
</comment>
<dbReference type="GO" id="GO:0019277">
    <property type="term" value="P:UDP-N-acetylgalactosamine biosynthetic process"/>
    <property type="evidence" value="ECO:0007669"/>
    <property type="project" value="InterPro"/>
</dbReference>
<evidence type="ECO:0000313" key="14">
    <source>
        <dbReference type="EMBL" id="ADC89993.1"/>
    </source>
</evidence>
<keyword evidence="6 12" id="KW-0133">Cell shape</keyword>
<dbReference type="AlphaFoldDB" id="D3SML3"/>
<dbReference type="NCBIfam" id="NF006873">
    <property type="entry name" value="PRK09369.1"/>
    <property type="match status" value="1"/>
</dbReference>
<feature type="binding site" evidence="12">
    <location>
        <position position="313"/>
    </location>
    <ligand>
        <name>UDP-N-acetyl-alpha-D-glucosamine</name>
        <dbReference type="ChEBI" id="CHEBI:57705"/>
    </ligand>
</feature>
<evidence type="ECO:0000256" key="8">
    <source>
        <dbReference type="ARBA" id="ARBA00023306"/>
    </source>
</evidence>
<feature type="binding site" evidence="12">
    <location>
        <begin position="30"/>
        <end position="31"/>
    </location>
    <ligand>
        <name>phosphoenolpyruvate</name>
        <dbReference type="ChEBI" id="CHEBI:58702"/>
    </ligand>
</feature>
<dbReference type="UniPathway" id="UPA00219"/>
<keyword evidence="3 12" id="KW-0963">Cytoplasm</keyword>
<dbReference type="InterPro" id="IPR013792">
    <property type="entry name" value="RNA3'P_cycl/enolpyr_Trfase_a/b"/>
</dbReference>
<dbReference type="CDD" id="cd01555">
    <property type="entry name" value="UdpNAET"/>
    <property type="match status" value="1"/>
</dbReference>
<evidence type="ECO:0000256" key="4">
    <source>
        <dbReference type="ARBA" id="ARBA00022618"/>
    </source>
</evidence>
<keyword evidence="15" id="KW-1185">Reference proteome</keyword>
<reference evidence="15" key="1">
    <citation type="journal article" date="2010" name="Stand. Genomic Sci.">
        <title>Complete genome sequence of Thermocrinis albus type strain (HI 11/12T).</title>
        <authorList>
            <person name="Wirth R."/>
            <person name="Sikorski J."/>
            <person name="Brambilla E."/>
            <person name="Misra M."/>
            <person name="Lapidus A."/>
            <person name="Copeland A."/>
            <person name="Nolan M."/>
            <person name="Lucas S."/>
            <person name="Chen F."/>
            <person name="Tice H."/>
            <person name="Cheng J.F."/>
            <person name="Han C."/>
            <person name="Detter J.C."/>
            <person name="Tapia R."/>
            <person name="Bruce D."/>
            <person name="Goodwin L."/>
            <person name="Pitluck S."/>
            <person name="Pati A."/>
            <person name="Anderson I."/>
            <person name="Ivanova N."/>
            <person name="Mavromatis K."/>
            <person name="Mikhailova N."/>
            <person name="Chen A."/>
            <person name="Palaniappan K."/>
            <person name="Bilek Y."/>
            <person name="Hader T."/>
            <person name="Land M."/>
            <person name="Hauser L."/>
            <person name="Chang Y.J."/>
            <person name="Jeffries C.D."/>
            <person name="Tindall B.J."/>
            <person name="Rohde M."/>
            <person name="Goker M."/>
            <person name="Bristow J."/>
            <person name="Eisen J.A."/>
            <person name="Markowitz V."/>
            <person name="Hugenholtz P."/>
            <person name="Kyrpides N.C."/>
            <person name="Klenk H.P."/>
        </authorList>
    </citation>
    <scope>NUCLEOTIDE SEQUENCE [LARGE SCALE GENOMIC DNA]</scope>
    <source>
        <strain evidence="15">DSM 14484 / JCM 11386 / HI 11/12</strain>
    </source>
</reference>
<evidence type="ECO:0000313" key="15">
    <source>
        <dbReference type="Proteomes" id="UP000002043"/>
    </source>
</evidence>
<dbReference type="GO" id="GO:0051301">
    <property type="term" value="P:cell division"/>
    <property type="evidence" value="ECO:0007669"/>
    <property type="project" value="UniProtKB-KW"/>
</dbReference>